<organism evidence="1 2">
    <name type="scientific">Citrus sinensis</name>
    <name type="common">Sweet orange</name>
    <name type="synonym">Citrus aurantium var. sinensis</name>
    <dbReference type="NCBI Taxonomy" id="2711"/>
    <lineage>
        <taxon>Eukaryota</taxon>
        <taxon>Viridiplantae</taxon>
        <taxon>Streptophyta</taxon>
        <taxon>Embryophyta</taxon>
        <taxon>Tracheophyta</taxon>
        <taxon>Spermatophyta</taxon>
        <taxon>Magnoliopsida</taxon>
        <taxon>eudicotyledons</taxon>
        <taxon>Gunneridae</taxon>
        <taxon>Pentapetalae</taxon>
        <taxon>rosids</taxon>
        <taxon>malvids</taxon>
        <taxon>Sapindales</taxon>
        <taxon>Rutaceae</taxon>
        <taxon>Aurantioideae</taxon>
        <taxon>Citrus</taxon>
    </lineage>
</organism>
<dbReference type="EMBL" id="CM039172">
    <property type="protein sequence ID" value="KAH9788520.1"/>
    <property type="molecule type" value="Genomic_DNA"/>
</dbReference>
<protein>
    <submittedName>
        <fullName evidence="1">Uncharacterized protein</fullName>
    </submittedName>
</protein>
<gene>
    <name evidence="1" type="ORF">KPL71_010915</name>
</gene>
<accession>A0ACB8MS69</accession>
<dbReference type="Proteomes" id="UP000829398">
    <property type="component" value="Chromosome 3"/>
</dbReference>
<reference evidence="2" key="1">
    <citation type="journal article" date="2023" name="Hortic. Res.">
        <title>A chromosome-level phased genome enabling allele-level studies in sweet orange: a case study on citrus Huanglongbing tolerance.</title>
        <authorList>
            <person name="Wu B."/>
            <person name="Yu Q."/>
            <person name="Deng Z."/>
            <person name="Duan Y."/>
            <person name="Luo F."/>
            <person name="Gmitter F. Jr."/>
        </authorList>
    </citation>
    <scope>NUCLEOTIDE SEQUENCE [LARGE SCALE GENOMIC DNA]</scope>
    <source>
        <strain evidence="2">cv. Valencia</strain>
    </source>
</reference>
<proteinExistence type="predicted"/>
<name>A0ACB8MS69_CITSI</name>
<sequence length="322" mass="35213">MFTAHPLSLSLTAHATNLTKPPISHSSSPRSVDSSHSLSPPNPIVVGHGSHSLSPLGSPNLAQNARFTLSPPFNSSRRGSLSPPSNSSSRRSLSLPSKSSSRGPWVNLWSDPRQNLDSVDRSEEKRASGLSDNTVFGPVPSNIEVENAVAALQSFMDRISSFGTELKWLLGRCDPAISLSQGQGYGRGVYDAFRMLQSDPSVKRLVVSLSSDRAVWEAVINNELVRKLRESLYAADNALKHNSDEEPNMAADILKWILDTTKAKVTELIEKFQALMDQIFKPFDSDQNPTEETRGDLEDKVRSSFLLSIVILVIVVVARAHS</sequence>
<evidence type="ECO:0000313" key="2">
    <source>
        <dbReference type="Proteomes" id="UP000829398"/>
    </source>
</evidence>
<evidence type="ECO:0000313" key="1">
    <source>
        <dbReference type="EMBL" id="KAH9788520.1"/>
    </source>
</evidence>
<comment type="caution">
    <text evidence="1">The sequence shown here is derived from an EMBL/GenBank/DDBJ whole genome shotgun (WGS) entry which is preliminary data.</text>
</comment>
<keyword evidence="2" id="KW-1185">Reference proteome</keyword>